<feature type="transmembrane region" description="Helical" evidence="6">
    <location>
        <begin position="294"/>
        <end position="313"/>
    </location>
</feature>
<dbReference type="Gene3D" id="1.20.1720.10">
    <property type="entry name" value="Multidrug resistance protein D"/>
    <property type="match status" value="1"/>
</dbReference>
<keyword evidence="2" id="KW-1003">Cell membrane</keyword>
<comment type="subcellular location">
    <subcellularLocation>
        <location evidence="1">Cell membrane</location>
        <topology evidence="1">Multi-pass membrane protein</topology>
    </subcellularLocation>
</comment>
<dbReference type="InterPro" id="IPR036259">
    <property type="entry name" value="MFS_trans_sf"/>
</dbReference>
<feature type="transmembrane region" description="Helical" evidence="6">
    <location>
        <begin position="325"/>
        <end position="343"/>
    </location>
</feature>
<evidence type="ECO:0000259" key="7">
    <source>
        <dbReference type="PROSITE" id="PS50850"/>
    </source>
</evidence>
<evidence type="ECO:0000256" key="3">
    <source>
        <dbReference type="ARBA" id="ARBA00022692"/>
    </source>
</evidence>
<keyword evidence="4 6" id="KW-1133">Transmembrane helix</keyword>
<dbReference type="InterPro" id="IPR011701">
    <property type="entry name" value="MFS"/>
</dbReference>
<feature type="transmembrane region" description="Helical" evidence="6">
    <location>
        <begin position="241"/>
        <end position="258"/>
    </location>
</feature>
<feature type="domain" description="Major facilitator superfamily (MFS) profile" evidence="7">
    <location>
        <begin position="1"/>
        <end position="370"/>
    </location>
</feature>
<evidence type="ECO:0000256" key="2">
    <source>
        <dbReference type="ARBA" id="ARBA00022475"/>
    </source>
</evidence>
<accession>A0A157K2W0</accession>
<dbReference type="GO" id="GO:0005886">
    <property type="term" value="C:plasma membrane"/>
    <property type="evidence" value="ECO:0007669"/>
    <property type="project" value="UniProtKB-SubCell"/>
</dbReference>
<dbReference type="RefSeq" id="WP_025516125.1">
    <property type="nucleotide sequence ID" value="NZ_CP016340.1"/>
</dbReference>
<reference evidence="8 9" key="1">
    <citation type="submission" date="2016-04" db="EMBL/GenBank/DDBJ databases">
        <authorList>
            <consortium name="Pathogen Informatics"/>
        </authorList>
    </citation>
    <scope>NUCLEOTIDE SEQUENCE [LARGE SCALE GENOMIC DNA]</scope>
    <source>
        <strain evidence="8 9">H044680328</strain>
    </source>
</reference>
<sequence>MPWHLLAPCAALLMFPQLMQAFYSPALPDLASAYALPAAQAARLFAVHAGGFALGVLLWGWASDRIGRRPSLTLALVLCAMCCAGALLAPSFAWLLACQAIAGLAAAACSVVPQTLVRDLYDGPVLRRAYSHLGMALSASPAIGLYAGALLAAHGGYRSTLLALSLASAALCAWSLASLPETRPGPGTPLSRALLQRMLADRVLWRRAAMVALLNVAWGSYFALAPFLYERLQAPAERLGESGALLALAAAAGAALNNRLLARGWAEPQLLRLAALLLAGGALAMRALDGNTAFALAMVPVITAFGLAIPNLLGPALAAYADCRGLAGALFALVYYLLIGAGMEAVSAWGSLPGVLGVCAAGFTLLLVRR</sequence>
<gene>
    <name evidence="8" type="primary">bcr_2</name>
    <name evidence="8" type="ORF">SAMEA3906487_03309</name>
</gene>
<feature type="transmembrane region" description="Helical" evidence="6">
    <location>
        <begin position="349"/>
        <end position="368"/>
    </location>
</feature>
<dbReference type="GeneID" id="56589452"/>
<keyword evidence="3 6" id="KW-0812">Transmembrane</keyword>
<dbReference type="KEGG" id="btrm:SAMEA390648703309"/>
<feature type="transmembrane region" description="Helical" evidence="6">
    <location>
        <begin position="74"/>
        <end position="95"/>
    </location>
</feature>
<evidence type="ECO:0000256" key="5">
    <source>
        <dbReference type="ARBA" id="ARBA00023136"/>
    </source>
</evidence>
<dbReference type="GO" id="GO:0022857">
    <property type="term" value="F:transmembrane transporter activity"/>
    <property type="evidence" value="ECO:0007669"/>
    <property type="project" value="InterPro"/>
</dbReference>
<keyword evidence="5 6" id="KW-0472">Membrane</keyword>
<feature type="transmembrane region" description="Helical" evidence="6">
    <location>
        <begin position="208"/>
        <end position="229"/>
    </location>
</feature>
<dbReference type="AlphaFoldDB" id="A0A157K2W0"/>
<feature type="transmembrane region" description="Helical" evidence="6">
    <location>
        <begin position="43"/>
        <end position="62"/>
    </location>
</feature>
<keyword evidence="9" id="KW-1185">Reference proteome</keyword>
<evidence type="ECO:0000256" key="6">
    <source>
        <dbReference type="SAM" id="Phobius"/>
    </source>
</evidence>
<dbReference type="EMBL" id="LT546645">
    <property type="protein sequence ID" value="SAI72604.1"/>
    <property type="molecule type" value="Genomic_DNA"/>
</dbReference>
<dbReference type="InterPro" id="IPR020846">
    <property type="entry name" value="MFS_dom"/>
</dbReference>
<feature type="transmembrane region" description="Helical" evidence="6">
    <location>
        <begin position="133"/>
        <end position="153"/>
    </location>
</feature>
<dbReference type="InterPro" id="IPR050189">
    <property type="entry name" value="MFS_Efflux_Transporters"/>
</dbReference>
<dbReference type="Pfam" id="PF07690">
    <property type="entry name" value="MFS_1"/>
    <property type="match status" value="1"/>
</dbReference>
<dbReference type="eggNOG" id="COG2814">
    <property type="taxonomic scope" value="Bacteria"/>
</dbReference>
<evidence type="ECO:0000313" key="8">
    <source>
        <dbReference type="EMBL" id="SAI72604.1"/>
    </source>
</evidence>
<evidence type="ECO:0000256" key="1">
    <source>
        <dbReference type="ARBA" id="ARBA00004651"/>
    </source>
</evidence>
<evidence type="ECO:0000313" key="9">
    <source>
        <dbReference type="Proteomes" id="UP000076825"/>
    </source>
</evidence>
<dbReference type="SUPFAM" id="SSF103473">
    <property type="entry name" value="MFS general substrate transporter"/>
    <property type="match status" value="1"/>
</dbReference>
<dbReference type="PANTHER" id="PTHR43124:SF3">
    <property type="entry name" value="CHLORAMPHENICOL EFFLUX PUMP RV0191"/>
    <property type="match status" value="1"/>
</dbReference>
<dbReference type="Proteomes" id="UP000076825">
    <property type="component" value="Chromosome 1"/>
</dbReference>
<dbReference type="PATRIC" id="fig|123899.6.peg.3307"/>
<evidence type="ECO:0000256" key="4">
    <source>
        <dbReference type="ARBA" id="ARBA00022989"/>
    </source>
</evidence>
<proteinExistence type="predicted"/>
<dbReference type="PROSITE" id="PS50850">
    <property type="entry name" value="MFS"/>
    <property type="match status" value="1"/>
</dbReference>
<name>A0A157K2W0_9BORD</name>
<protein>
    <submittedName>
        <fullName evidence="8">Drug resistance translocase</fullName>
    </submittedName>
</protein>
<dbReference type="PANTHER" id="PTHR43124">
    <property type="entry name" value="PURINE EFFLUX PUMP PBUE"/>
    <property type="match status" value="1"/>
</dbReference>
<feature type="transmembrane region" description="Helical" evidence="6">
    <location>
        <begin position="270"/>
        <end position="288"/>
    </location>
</feature>
<organism evidence="8 9">
    <name type="scientific">Bordetella trematum</name>
    <dbReference type="NCBI Taxonomy" id="123899"/>
    <lineage>
        <taxon>Bacteria</taxon>
        <taxon>Pseudomonadati</taxon>
        <taxon>Pseudomonadota</taxon>
        <taxon>Betaproteobacteria</taxon>
        <taxon>Burkholderiales</taxon>
        <taxon>Alcaligenaceae</taxon>
        <taxon>Bordetella</taxon>
    </lineage>
</organism>